<proteinExistence type="predicted"/>
<evidence type="ECO:0000313" key="3">
    <source>
        <dbReference type="EMBL" id="KNC84994.1"/>
    </source>
</evidence>
<protein>
    <recommendedName>
        <fullName evidence="2">Lon N-terminal domain-containing protein</fullName>
    </recommendedName>
</protein>
<accession>A0A0L0G7U1</accession>
<reference evidence="3 4" key="1">
    <citation type="submission" date="2011-02" db="EMBL/GenBank/DDBJ databases">
        <title>The Genome Sequence of Sphaeroforma arctica JP610.</title>
        <authorList>
            <consortium name="The Broad Institute Genome Sequencing Platform"/>
            <person name="Russ C."/>
            <person name="Cuomo C."/>
            <person name="Young S.K."/>
            <person name="Zeng Q."/>
            <person name="Gargeya S."/>
            <person name="Alvarado L."/>
            <person name="Berlin A."/>
            <person name="Chapman S.B."/>
            <person name="Chen Z."/>
            <person name="Freedman E."/>
            <person name="Gellesch M."/>
            <person name="Goldberg J."/>
            <person name="Griggs A."/>
            <person name="Gujja S."/>
            <person name="Heilman E."/>
            <person name="Heiman D."/>
            <person name="Howarth C."/>
            <person name="Mehta T."/>
            <person name="Neiman D."/>
            <person name="Pearson M."/>
            <person name="Roberts A."/>
            <person name="Saif S."/>
            <person name="Shea T."/>
            <person name="Shenoy N."/>
            <person name="Sisk P."/>
            <person name="Stolte C."/>
            <person name="Sykes S."/>
            <person name="White J."/>
            <person name="Yandava C."/>
            <person name="Burger G."/>
            <person name="Gray M.W."/>
            <person name="Holland P.W.H."/>
            <person name="King N."/>
            <person name="Lang F.B.F."/>
            <person name="Roger A.J."/>
            <person name="Ruiz-Trillo I."/>
            <person name="Haas B."/>
            <person name="Nusbaum C."/>
            <person name="Birren B."/>
        </authorList>
    </citation>
    <scope>NUCLEOTIDE SEQUENCE [LARGE SCALE GENOMIC DNA]</scope>
    <source>
        <strain evidence="3 4">JP610</strain>
    </source>
</reference>
<dbReference type="Pfam" id="PF02190">
    <property type="entry name" value="LON_substr_bdg"/>
    <property type="match status" value="1"/>
</dbReference>
<dbReference type="SMART" id="SM00464">
    <property type="entry name" value="LON"/>
    <property type="match status" value="1"/>
</dbReference>
<dbReference type="GeneID" id="25903318"/>
<dbReference type="InterPro" id="IPR015947">
    <property type="entry name" value="PUA-like_sf"/>
</dbReference>
<organism evidence="3 4">
    <name type="scientific">Sphaeroforma arctica JP610</name>
    <dbReference type="NCBI Taxonomy" id="667725"/>
    <lineage>
        <taxon>Eukaryota</taxon>
        <taxon>Ichthyosporea</taxon>
        <taxon>Ichthyophonida</taxon>
        <taxon>Sphaeroforma</taxon>
    </lineage>
</organism>
<dbReference type="Proteomes" id="UP000054560">
    <property type="component" value="Unassembled WGS sequence"/>
</dbReference>
<dbReference type="SUPFAM" id="SSF88697">
    <property type="entry name" value="PUA domain-like"/>
    <property type="match status" value="1"/>
</dbReference>
<dbReference type="AlphaFoldDB" id="A0A0L0G7U1"/>
<dbReference type="EMBL" id="KQ241727">
    <property type="protein sequence ID" value="KNC84994.1"/>
    <property type="molecule type" value="Genomic_DNA"/>
</dbReference>
<feature type="compositionally biased region" description="Basic and acidic residues" evidence="1">
    <location>
        <begin position="176"/>
        <end position="185"/>
    </location>
</feature>
<dbReference type="RefSeq" id="XP_014158896.1">
    <property type="nucleotide sequence ID" value="XM_014303421.1"/>
</dbReference>
<evidence type="ECO:0000259" key="2">
    <source>
        <dbReference type="SMART" id="SM00464"/>
    </source>
</evidence>
<feature type="compositionally biased region" description="Basic and acidic residues" evidence="1">
    <location>
        <begin position="135"/>
        <end position="159"/>
    </location>
</feature>
<name>A0A0L0G7U1_9EUKA</name>
<feature type="region of interest" description="Disordered" evidence="1">
    <location>
        <begin position="102"/>
        <end position="203"/>
    </location>
</feature>
<evidence type="ECO:0000256" key="1">
    <source>
        <dbReference type="SAM" id="MobiDB-lite"/>
    </source>
</evidence>
<dbReference type="InterPro" id="IPR003111">
    <property type="entry name" value="Lon_prtase_N"/>
</dbReference>
<gene>
    <name evidence="3" type="ORF">SARC_02814</name>
</gene>
<keyword evidence="4" id="KW-1185">Reference proteome</keyword>
<dbReference type="InterPro" id="IPR046336">
    <property type="entry name" value="Lon_prtase_N_sf"/>
</dbReference>
<feature type="domain" description="Lon N-terminal" evidence="2">
    <location>
        <begin position="47"/>
        <end position="510"/>
    </location>
</feature>
<evidence type="ECO:0000313" key="4">
    <source>
        <dbReference type="Proteomes" id="UP000054560"/>
    </source>
</evidence>
<sequence length="525" mass="59083">MLRATRLGRVRVCRTAMVCRRFTSSGTTKNNAPSLTEIKMVEPDFGFIQLHDVVYPGKMMTLHVFEPRYMKMIFEAQKYNDGMFGYAGVNVMKIKELRASQWADKDRGNDAEEDDTRDAVVKGTVLNADTSESEVDAKADKETNEKDSSETTEQLKDTDIDTTGNKQGQYKVIQVSRDETPDSKGSDIGSTRSTKVGIDNPNVNGFLKGDNGDSFGLQSTPLPMAESPDKGRVSNKRTRQWEKNVIARYVKATSYAEKAVSVDKVASFANQLRDYEWGAEREQPQWLCYDVGVLMQIKQIQPIPNTETLLVLCECIMRVHITDKAPTTSGFWQAKVKAIPDNKKIDEDSILSTDTPERPLKSHCEGNLLPNAPMANFSDDSLRNESDIKYSSHLVHEVTHLIYTNLLANSHHLQHRYSVGVIKALEELRQVLDTEDPTKPPTMENTFVNSWIYKDRDVERTKAEIVSRVAWFIANVVSETKRLNSVNKQAILECTDPITRLEMVKDVLSREIGAGAAERAKTDDS</sequence>
<dbReference type="Gene3D" id="2.30.130.40">
    <property type="entry name" value="LON domain-like"/>
    <property type="match status" value="1"/>
</dbReference>